<keyword evidence="3" id="KW-0732">Signal</keyword>
<reference evidence="5 6" key="1">
    <citation type="submission" date="2019-12" db="EMBL/GenBank/DDBJ databases">
        <title>Genomic-based taxomic classification of the family Erythrobacteraceae.</title>
        <authorList>
            <person name="Xu L."/>
        </authorList>
    </citation>
    <scope>NUCLEOTIDE SEQUENCE [LARGE SCALE GENOMIC DNA]</scope>
    <source>
        <strain evidence="5 6">M0322</strain>
    </source>
</reference>
<dbReference type="OrthoDB" id="9815002at2"/>
<feature type="chain" id="PRO_5032899259" evidence="3">
    <location>
        <begin position="22"/>
        <end position="223"/>
    </location>
</feature>
<protein>
    <submittedName>
        <fullName evidence="5">Transglycosylase SLT domain-containing protein</fullName>
    </submittedName>
</protein>
<dbReference type="Proteomes" id="UP000466966">
    <property type="component" value="Unassembled WGS sequence"/>
</dbReference>
<evidence type="ECO:0000313" key="6">
    <source>
        <dbReference type="Proteomes" id="UP000466966"/>
    </source>
</evidence>
<accession>A0A844YZC0</accession>
<dbReference type="Pfam" id="PF01464">
    <property type="entry name" value="SLT"/>
    <property type="match status" value="1"/>
</dbReference>
<name>A0A844YZC0_9SPHN</name>
<dbReference type="PANTHER" id="PTHR37423">
    <property type="entry name" value="SOLUBLE LYTIC MUREIN TRANSGLYCOSYLASE-RELATED"/>
    <property type="match status" value="1"/>
</dbReference>
<dbReference type="InterPro" id="IPR023346">
    <property type="entry name" value="Lysozyme-like_dom_sf"/>
</dbReference>
<dbReference type="EMBL" id="WTYV01000003">
    <property type="protein sequence ID" value="MXO71814.1"/>
    <property type="molecule type" value="Genomic_DNA"/>
</dbReference>
<evidence type="ECO:0000256" key="2">
    <source>
        <dbReference type="ARBA" id="ARBA00009387"/>
    </source>
</evidence>
<evidence type="ECO:0000256" key="1">
    <source>
        <dbReference type="ARBA" id="ARBA00007734"/>
    </source>
</evidence>
<sequence>MVFAKVLVGILGLALALTSPAQGRVVTSVVSDFTTETSLGDPHGEDATGFRLVEHGAWQRPQSADVQEPATTAGLQSQFDHHISQRDRASSNFRRATYLGHVRAAEARHALPAGLLDALVWTESRYNPTAVSKAGAAGLGQLMPGTARDLGVANRFDPVANVNGAARYLRQMLDKFGVVQLALAAYNAGPRAVERARGIPRNRETPTYVRSVVQRWRAAMEAE</sequence>
<evidence type="ECO:0000256" key="3">
    <source>
        <dbReference type="SAM" id="SignalP"/>
    </source>
</evidence>
<comment type="similarity">
    <text evidence="2">Belongs to the virb1 family.</text>
</comment>
<dbReference type="AlphaFoldDB" id="A0A844YZC0"/>
<gene>
    <name evidence="5" type="ORF">GRI99_09205</name>
</gene>
<proteinExistence type="inferred from homology"/>
<dbReference type="PANTHER" id="PTHR37423:SF2">
    <property type="entry name" value="MEMBRANE-BOUND LYTIC MUREIN TRANSGLYCOSYLASE C"/>
    <property type="match status" value="1"/>
</dbReference>
<evidence type="ECO:0000313" key="5">
    <source>
        <dbReference type="EMBL" id="MXO71814.1"/>
    </source>
</evidence>
<dbReference type="CDD" id="cd00254">
    <property type="entry name" value="LT-like"/>
    <property type="match status" value="1"/>
</dbReference>
<evidence type="ECO:0000259" key="4">
    <source>
        <dbReference type="Pfam" id="PF01464"/>
    </source>
</evidence>
<dbReference type="Gene3D" id="1.10.530.10">
    <property type="match status" value="1"/>
</dbReference>
<comment type="caution">
    <text evidence="5">The sequence shown here is derived from an EMBL/GenBank/DDBJ whole genome shotgun (WGS) entry which is preliminary data.</text>
</comment>
<feature type="signal peptide" evidence="3">
    <location>
        <begin position="1"/>
        <end position="21"/>
    </location>
</feature>
<comment type="similarity">
    <text evidence="1">Belongs to the transglycosylase Slt family.</text>
</comment>
<keyword evidence="6" id="KW-1185">Reference proteome</keyword>
<feature type="domain" description="Transglycosylase SLT" evidence="4">
    <location>
        <begin position="103"/>
        <end position="205"/>
    </location>
</feature>
<dbReference type="InterPro" id="IPR008258">
    <property type="entry name" value="Transglycosylase_SLT_dom_1"/>
</dbReference>
<dbReference type="SUPFAM" id="SSF53955">
    <property type="entry name" value="Lysozyme-like"/>
    <property type="match status" value="1"/>
</dbReference>
<organism evidence="5 6">
    <name type="scientific">Alteraurantiacibacter buctensis</name>
    <dbReference type="NCBI Taxonomy" id="1503981"/>
    <lineage>
        <taxon>Bacteria</taxon>
        <taxon>Pseudomonadati</taxon>
        <taxon>Pseudomonadota</taxon>
        <taxon>Alphaproteobacteria</taxon>
        <taxon>Sphingomonadales</taxon>
        <taxon>Erythrobacteraceae</taxon>
        <taxon>Alteraurantiacibacter</taxon>
    </lineage>
</organism>